<protein>
    <submittedName>
        <fullName evidence="2">Uncharacterized protein</fullName>
    </submittedName>
</protein>
<name>A0ABX5I7P6_STACR</name>
<gene>
    <name evidence="2" type="ORF">BU676_10140</name>
</gene>
<feature type="transmembrane region" description="Helical" evidence="1">
    <location>
        <begin position="114"/>
        <end position="135"/>
    </location>
</feature>
<feature type="transmembrane region" description="Helical" evidence="1">
    <location>
        <begin position="88"/>
        <end position="108"/>
    </location>
</feature>
<comment type="caution">
    <text evidence="2">The sequence shown here is derived from an EMBL/GenBank/DDBJ whole genome shotgun (WGS) entry which is preliminary data.</text>
</comment>
<dbReference type="RefSeq" id="WP_107372772.1">
    <property type="nucleotide sequence ID" value="NZ_PZAO01000028.1"/>
</dbReference>
<evidence type="ECO:0000313" key="2">
    <source>
        <dbReference type="EMBL" id="PTG68543.1"/>
    </source>
</evidence>
<accession>A0ABX5I7P6</accession>
<reference evidence="2 3" key="1">
    <citation type="journal article" date="2016" name="Front. Microbiol.">
        <title>Comprehensive Phylogenetic Analysis of Bovine Non-aureus Staphylococci Species Based on Whole-Genome Sequencing.</title>
        <authorList>
            <person name="Naushad S."/>
            <person name="Barkema H.W."/>
            <person name="Luby C."/>
            <person name="Condas L.A."/>
            <person name="Nobrega D.B."/>
            <person name="Carson D.A."/>
            <person name="De Buck J."/>
        </authorList>
    </citation>
    <scope>NUCLEOTIDE SEQUENCE [LARGE SCALE GENOMIC DNA]</scope>
    <source>
        <strain evidence="2 3">SNUC 1363</strain>
    </source>
</reference>
<proteinExistence type="predicted"/>
<feature type="transmembrane region" description="Helical" evidence="1">
    <location>
        <begin position="54"/>
        <end position="76"/>
    </location>
</feature>
<keyword evidence="1" id="KW-0472">Membrane</keyword>
<keyword evidence="1" id="KW-0812">Transmembrane</keyword>
<keyword evidence="1" id="KW-1133">Transmembrane helix</keyword>
<sequence length="146" mass="16765">MQDKNGLDFFQSESIMWRLGFGFVSLVRGGYWVFNASQASSESDLYNAMHSVLPLSFWGLPFMFAGITLIISGFLTPYYQTNRNYHRVTFWGYLIATPFYYLFSVAGFNNGLNILTPLTNFAFAIVCGCITYKTFKILRFMKKDAK</sequence>
<evidence type="ECO:0000313" key="3">
    <source>
        <dbReference type="Proteomes" id="UP000242008"/>
    </source>
</evidence>
<dbReference type="EMBL" id="PZAO01000028">
    <property type="protein sequence ID" value="PTG68543.1"/>
    <property type="molecule type" value="Genomic_DNA"/>
</dbReference>
<organism evidence="2 3">
    <name type="scientific">Staphylococcus chromogenes</name>
    <name type="common">Staphylococcus hyicus subsp. chromogenes</name>
    <dbReference type="NCBI Taxonomy" id="46126"/>
    <lineage>
        <taxon>Bacteria</taxon>
        <taxon>Bacillati</taxon>
        <taxon>Bacillota</taxon>
        <taxon>Bacilli</taxon>
        <taxon>Bacillales</taxon>
        <taxon>Staphylococcaceae</taxon>
        <taxon>Staphylococcus</taxon>
    </lineage>
</organism>
<evidence type="ECO:0000256" key="1">
    <source>
        <dbReference type="SAM" id="Phobius"/>
    </source>
</evidence>
<dbReference type="Proteomes" id="UP000242008">
    <property type="component" value="Unassembled WGS sequence"/>
</dbReference>
<keyword evidence="3" id="KW-1185">Reference proteome</keyword>